<keyword evidence="1" id="KW-0963">Cytoplasm</keyword>
<dbReference type="InterPro" id="IPR014721">
    <property type="entry name" value="Ribsml_uS5_D2-typ_fold_subgr"/>
</dbReference>
<dbReference type="Gene3D" id="3.30.70.890">
    <property type="entry name" value="GHMP kinase, C-terminal domain"/>
    <property type="match status" value="1"/>
</dbReference>
<dbReference type="InterPro" id="IPR006205">
    <property type="entry name" value="Mev_gal_kin"/>
</dbReference>
<evidence type="ECO:0000259" key="5">
    <source>
        <dbReference type="Pfam" id="PF08544"/>
    </source>
</evidence>
<organism evidence="6 7">
    <name type="scientific">Archangium violaceum Cb vi76</name>
    <dbReference type="NCBI Taxonomy" id="1406225"/>
    <lineage>
        <taxon>Bacteria</taxon>
        <taxon>Pseudomonadati</taxon>
        <taxon>Myxococcota</taxon>
        <taxon>Myxococcia</taxon>
        <taxon>Myxococcales</taxon>
        <taxon>Cystobacterineae</taxon>
        <taxon>Archangiaceae</taxon>
        <taxon>Archangium</taxon>
    </lineage>
</organism>
<dbReference type="Gene3D" id="3.30.230.10">
    <property type="match status" value="1"/>
</dbReference>
<dbReference type="Pfam" id="PF08544">
    <property type="entry name" value="GHMP_kinases_C"/>
    <property type="match status" value="1"/>
</dbReference>
<protein>
    <submittedName>
        <fullName evidence="6">Phosphomevalonate kinase</fullName>
    </submittedName>
</protein>
<dbReference type="GO" id="GO:0005524">
    <property type="term" value="F:ATP binding"/>
    <property type="evidence" value="ECO:0007669"/>
    <property type="project" value="InterPro"/>
</dbReference>
<name>A0A084SU98_9BACT</name>
<dbReference type="Proteomes" id="UP000028547">
    <property type="component" value="Unassembled WGS sequence"/>
</dbReference>
<evidence type="ECO:0000256" key="1">
    <source>
        <dbReference type="ARBA" id="ARBA00022490"/>
    </source>
</evidence>
<dbReference type="EMBL" id="JPMI01000109">
    <property type="protein sequence ID" value="KFA92033.1"/>
    <property type="molecule type" value="Genomic_DNA"/>
</dbReference>
<dbReference type="GO" id="GO:0019287">
    <property type="term" value="P:isopentenyl diphosphate biosynthetic process, mevalonate pathway"/>
    <property type="evidence" value="ECO:0007669"/>
    <property type="project" value="TreeGrafter"/>
</dbReference>
<dbReference type="InterPro" id="IPR013750">
    <property type="entry name" value="GHMP_kinase_C_dom"/>
</dbReference>
<keyword evidence="3 6" id="KW-0418">Kinase</keyword>
<dbReference type="InterPro" id="IPR036554">
    <property type="entry name" value="GHMP_kinase_C_sf"/>
</dbReference>
<sequence>MERALSAPGKLFVSGEYAVLWGGVSRVAAVGPRTAALVRRRSDSLVHVCVEEGTLSGRTTPRGVKWDREVPPGFSFVARTLDEALRLHGRESVGFELAVSPSAVDANGRKLGMGGSACATVLAADAVRFVLEEKFDALKVALVSHAAAQGGKGSGGDVAASYAGGVVRYRRYEVSGLIEASSAGGYRAALDVAPTVDVWRLPVPKVSLGYAFTGESASTRVLISQVEAKMGEAGRRAFVERSDALGHEIEVGLGGGEFRAFSEAVREQHVLLQELGPLETEPMHRVLAMASAYGCVGKQSGAGGGDGCILFAPDAEKRAALLEGIRARGFHTLELDVEPGVRGEAQPDTRLRAWLDAAR</sequence>
<evidence type="ECO:0000256" key="4">
    <source>
        <dbReference type="ARBA" id="ARBA00022842"/>
    </source>
</evidence>
<comment type="caution">
    <text evidence="6">The sequence shown here is derived from an EMBL/GenBank/DDBJ whole genome shotgun (WGS) entry which is preliminary data.</text>
</comment>
<evidence type="ECO:0000313" key="7">
    <source>
        <dbReference type="Proteomes" id="UP000028547"/>
    </source>
</evidence>
<keyword evidence="4" id="KW-0460">Magnesium</keyword>
<dbReference type="GO" id="GO:0004496">
    <property type="term" value="F:mevalonate kinase activity"/>
    <property type="evidence" value="ECO:0007669"/>
    <property type="project" value="InterPro"/>
</dbReference>
<dbReference type="InterPro" id="IPR020568">
    <property type="entry name" value="Ribosomal_Su5_D2-typ_SF"/>
</dbReference>
<dbReference type="PANTHER" id="PTHR43290">
    <property type="entry name" value="MEVALONATE KINASE"/>
    <property type="match status" value="1"/>
</dbReference>
<dbReference type="GO" id="GO:0005829">
    <property type="term" value="C:cytosol"/>
    <property type="evidence" value="ECO:0007669"/>
    <property type="project" value="TreeGrafter"/>
</dbReference>
<evidence type="ECO:0000256" key="2">
    <source>
        <dbReference type="ARBA" id="ARBA00022679"/>
    </source>
</evidence>
<dbReference type="RefSeq" id="WP_043395830.1">
    <property type="nucleotide sequence ID" value="NZ_JPMI01000109.1"/>
</dbReference>
<dbReference type="SUPFAM" id="SSF55060">
    <property type="entry name" value="GHMP Kinase, C-terminal domain"/>
    <property type="match status" value="1"/>
</dbReference>
<accession>A0A084SU98</accession>
<reference evidence="6 7" key="1">
    <citation type="submission" date="2014-07" db="EMBL/GenBank/DDBJ databases">
        <title>Draft Genome Sequence of Gephyronic Acid Producer, Cystobacter violaceus Strain Cb vi76.</title>
        <authorList>
            <person name="Stevens D.C."/>
            <person name="Young J."/>
            <person name="Carmichael R."/>
            <person name="Tan J."/>
            <person name="Taylor R.E."/>
        </authorList>
    </citation>
    <scope>NUCLEOTIDE SEQUENCE [LARGE SCALE GENOMIC DNA]</scope>
    <source>
        <strain evidence="6 7">Cb vi76</strain>
    </source>
</reference>
<evidence type="ECO:0000256" key="3">
    <source>
        <dbReference type="ARBA" id="ARBA00022777"/>
    </source>
</evidence>
<dbReference type="SUPFAM" id="SSF54211">
    <property type="entry name" value="Ribosomal protein S5 domain 2-like"/>
    <property type="match status" value="1"/>
</dbReference>
<gene>
    <name evidence="6" type="ORF">Q664_17040</name>
</gene>
<proteinExistence type="predicted"/>
<dbReference type="PANTHER" id="PTHR43290:SF2">
    <property type="entry name" value="MEVALONATE KINASE"/>
    <property type="match status" value="1"/>
</dbReference>
<keyword evidence="2" id="KW-0808">Transferase</keyword>
<evidence type="ECO:0000313" key="6">
    <source>
        <dbReference type="EMBL" id="KFA92033.1"/>
    </source>
</evidence>
<dbReference type="AlphaFoldDB" id="A0A084SU98"/>
<feature type="domain" description="GHMP kinase C-terminal" evidence="5">
    <location>
        <begin position="257"/>
        <end position="328"/>
    </location>
</feature>